<dbReference type="EMBL" id="UGOG01000001">
    <property type="protein sequence ID" value="STX63648.1"/>
    <property type="molecule type" value="Genomic_DNA"/>
</dbReference>
<dbReference type="STRING" id="39962.Lmor_3173"/>
<name>A0A378K215_9GAMM</name>
<evidence type="ECO:0000313" key="2">
    <source>
        <dbReference type="EMBL" id="KTD31066.1"/>
    </source>
</evidence>
<dbReference type="InterPro" id="IPR007825">
    <property type="entry name" value="Major_OMP_Legionella"/>
</dbReference>
<sequence>MKQRHISACALLSFLSFSSAASGEFTVFEDLLYWHASQESTSTWAYVQTIQIPEPPPPRPSNTYTEPNVYFGWSPGIRAGLQYEQPALFDTKLYWTYFSNKAHESITANANEIILPEFFNGFTVQNVFNAAQLNWRLILNMVDAEVGHQFKPLDTLAVRPFIGIKGGTINQSINSSWQEYLFNTPLYTATEYLKNNFWGIGPNFGIDSVWRLYKNINIRSDFATAFLWGHWNIKDVYHQPQALLGFIPEKTVTSNTKNSMLGAFMTRGFLGLEWSFQAKAQVTVKAGYEMQFWSNQLRIPIFQAVPIHGDLTLQGATCGILIKL</sequence>
<accession>A0A378K215</accession>
<dbReference type="Proteomes" id="UP000254040">
    <property type="component" value="Unassembled WGS sequence"/>
</dbReference>
<protein>
    <recommendedName>
        <fullName evidence="6">Major outer membrane protein</fullName>
    </recommendedName>
</protein>
<gene>
    <name evidence="2" type="ORF">Lmor_3173</name>
    <name evidence="3" type="ORF">NCTC12239_02596</name>
</gene>
<dbReference type="AlphaFoldDB" id="A0A378K215"/>
<dbReference type="Pfam" id="PF05150">
    <property type="entry name" value="Legionella_OMP"/>
    <property type="match status" value="1"/>
</dbReference>
<evidence type="ECO:0000313" key="5">
    <source>
        <dbReference type="Proteomes" id="UP000254040"/>
    </source>
</evidence>
<evidence type="ECO:0000313" key="3">
    <source>
        <dbReference type="EMBL" id="STX63648.1"/>
    </source>
</evidence>
<organism evidence="3 5">
    <name type="scientific">Legionella moravica</name>
    <dbReference type="NCBI Taxonomy" id="39962"/>
    <lineage>
        <taxon>Bacteria</taxon>
        <taxon>Pseudomonadati</taxon>
        <taxon>Pseudomonadota</taxon>
        <taxon>Gammaproteobacteria</taxon>
        <taxon>Legionellales</taxon>
        <taxon>Legionellaceae</taxon>
        <taxon>Legionella</taxon>
    </lineage>
</organism>
<feature type="chain" id="PRO_5016680794" description="Major outer membrane protein" evidence="1">
    <location>
        <begin position="22"/>
        <end position="324"/>
    </location>
</feature>
<evidence type="ECO:0000256" key="1">
    <source>
        <dbReference type="SAM" id="SignalP"/>
    </source>
</evidence>
<dbReference type="Proteomes" id="UP000054985">
    <property type="component" value="Unassembled WGS sequence"/>
</dbReference>
<dbReference type="EMBL" id="LNYN01000042">
    <property type="protein sequence ID" value="KTD31066.1"/>
    <property type="molecule type" value="Genomic_DNA"/>
</dbReference>
<evidence type="ECO:0008006" key="6">
    <source>
        <dbReference type="Google" id="ProtNLM"/>
    </source>
</evidence>
<feature type="signal peptide" evidence="1">
    <location>
        <begin position="1"/>
        <end position="21"/>
    </location>
</feature>
<keyword evidence="1" id="KW-0732">Signal</keyword>
<dbReference type="OrthoDB" id="5634352at2"/>
<reference evidence="2 4" key="1">
    <citation type="submission" date="2015-11" db="EMBL/GenBank/DDBJ databases">
        <title>Genomic analysis of 38 Legionella species identifies large and diverse effector repertoires.</title>
        <authorList>
            <person name="Burstein D."/>
            <person name="Amaro F."/>
            <person name="Zusman T."/>
            <person name="Lifshitz Z."/>
            <person name="Cohen O."/>
            <person name="Gilbert J.A."/>
            <person name="Pupko T."/>
            <person name="Shuman H.A."/>
            <person name="Segal G."/>
        </authorList>
    </citation>
    <scope>NUCLEOTIDE SEQUENCE [LARGE SCALE GENOMIC DNA]</scope>
    <source>
        <strain evidence="2 4">ATCC 43877</strain>
    </source>
</reference>
<keyword evidence="4" id="KW-1185">Reference proteome</keyword>
<evidence type="ECO:0000313" key="4">
    <source>
        <dbReference type="Proteomes" id="UP000054985"/>
    </source>
</evidence>
<dbReference type="RefSeq" id="WP_028384884.1">
    <property type="nucleotide sequence ID" value="NZ_CAAAJG010000058.1"/>
</dbReference>
<reference evidence="3 5" key="2">
    <citation type="submission" date="2018-06" db="EMBL/GenBank/DDBJ databases">
        <authorList>
            <consortium name="Pathogen Informatics"/>
            <person name="Doyle S."/>
        </authorList>
    </citation>
    <scope>NUCLEOTIDE SEQUENCE [LARGE SCALE GENOMIC DNA]</scope>
    <source>
        <strain evidence="3 5">NCTC12239</strain>
    </source>
</reference>
<proteinExistence type="predicted"/>